<protein>
    <recommendedName>
        <fullName evidence="5">Carboxypeptidase regulatory-like domain-containing protein</fullName>
    </recommendedName>
</protein>
<name>A0A517TER5_9PLAN</name>
<dbReference type="AlphaFoldDB" id="A0A517TER5"/>
<dbReference type="Proteomes" id="UP000319976">
    <property type="component" value="Chromosome"/>
</dbReference>
<dbReference type="PROSITE" id="PS51257">
    <property type="entry name" value="PROKAR_LIPOPROTEIN"/>
    <property type="match status" value="1"/>
</dbReference>
<evidence type="ECO:0000313" key="4">
    <source>
        <dbReference type="Proteomes" id="UP000319976"/>
    </source>
</evidence>
<dbReference type="OrthoDB" id="285909at2"/>
<evidence type="ECO:0000256" key="1">
    <source>
        <dbReference type="SAM" id="MobiDB-lite"/>
    </source>
</evidence>
<proteinExistence type="predicted"/>
<reference evidence="3 4" key="1">
    <citation type="submission" date="2019-02" db="EMBL/GenBank/DDBJ databases">
        <title>Deep-cultivation of Planctomycetes and their phenomic and genomic characterization uncovers novel biology.</title>
        <authorList>
            <person name="Wiegand S."/>
            <person name="Jogler M."/>
            <person name="Boedeker C."/>
            <person name="Pinto D."/>
            <person name="Vollmers J."/>
            <person name="Rivas-Marin E."/>
            <person name="Kohn T."/>
            <person name="Peeters S.H."/>
            <person name="Heuer A."/>
            <person name="Rast P."/>
            <person name="Oberbeckmann S."/>
            <person name="Bunk B."/>
            <person name="Jeske O."/>
            <person name="Meyerdierks A."/>
            <person name="Storesund J.E."/>
            <person name="Kallscheuer N."/>
            <person name="Luecker S."/>
            <person name="Lage O.M."/>
            <person name="Pohl T."/>
            <person name="Merkel B.J."/>
            <person name="Hornburger P."/>
            <person name="Mueller R.-W."/>
            <person name="Bruemmer F."/>
            <person name="Labrenz M."/>
            <person name="Spormann A.M."/>
            <person name="Op den Camp H."/>
            <person name="Overmann J."/>
            <person name="Amann R."/>
            <person name="Jetten M.S.M."/>
            <person name="Mascher T."/>
            <person name="Medema M.H."/>
            <person name="Devos D.P."/>
            <person name="Kaster A.-K."/>
            <person name="Ovreas L."/>
            <person name="Rohde M."/>
            <person name="Galperin M.Y."/>
            <person name="Jogler C."/>
        </authorList>
    </citation>
    <scope>NUCLEOTIDE SEQUENCE [LARGE SCALE GENOMIC DNA]</scope>
    <source>
        <strain evidence="3 4">V22</strain>
    </source>
</reference>
<evidence type="ECO:0000256" key="2">
    <source>
        <dbReference type="SAM" id="SignalP"/>
    </source>
</evidence>
<keyword evidence="4" id="KW-1185">Reference proteome</keyword>
<keyword evidence="2" id="KW-0732">Signal</keyword>
<dbReference type="KEGG" id="chya:V22_41360"/>
<organism evidence="3 4">
    <name type="scientific">Calycomorphotria hydatis</name>
    <dbReference type="NCBI Taxonomy" id="2528027"/>
    <lineage>
        <taxon>Bacteria</taxon>
        <taxon>Pseudomonadati</taxon>
        <taxon>Planctomycetota</taxon>
        <taxon>Planctomycetia</taxon>
        <taxon>Planctomycetales</taxon>
        <taxon>Planctomycetaceae</taxon>
        <taxon>Calycomorphotria</taxon>
    </lineage>
</organism>
<feature type="signal peptide" evidence="2">
    <location>
        <begin position="1"/>
        <end position="24"/>
    </location>
</feature>
<dbReference type="RefSeq" id="WP_145266340.1">
    <property type="nucleotide sequence ID" value="NZ_CP036316.1"/>
</dbReference>
<sequence precursor="true">MVSATKTQWMIFLSGMLCLFSAGCGNGTSGPPVVDVSGRITINGEPAVGVYVIFKPLGDGNSVNTGMTSSGFTDETGRYRVHTETYPSQDGAVVGNHRVRVFGLESKDDFEFWMPTINPDDPSADAKPAQVVPQTEIPQENQPLSFTVPKEGTSEANFDF</sequence>
<feature type="chain" id="PRO_5021779106" description="Carboxypeptidase regulatory-like domain-containing protein" evidence="2">
    <location>
        <begin position="25"/>
        <end position="160"/>
    </location>
</feature>
<dbReference type="EMBL" id="CP036316">
    <property type="protein sequence ID" value="QDT66864.1"/>
    <property type="molecule type" value="Genomic_DNA"/>
</dbReference>
<feature type="compositionally biased region" description="Polar residues" evidence="1">
    <location>
        <begin position="132"/>
        <end position="145"/>
    </location>
</feature>
<evidence type="ECO:0000313" key="3">
    <source>
        <dbReference type="EMBL" id="QDT66864.1"/>
    </source>
</evidence>
<gene>
    <name evidence="3" type="ORF">V22_41360</name>
</gene>
<feature type="region of interest" description="Disordered" evidence="1">
    <location>
        <begin position="120"/>
        <end position="160"/>
    </location>
</feature>
<evidence type="ECO:0008006" key="5">
    <source>
        <dbReference type="Google" id="ProtNLM"/>
    </source>
</evidence>
<accession>A0A517TER5</accession>